<dbReference type="GO" id="GO:0009231">
    <property type="term" value="P:riboflavin biosynthetic process"/>
    <property type="evidence" value="ECO:0007669"/>
    <property type="project" value="InterPro"/>
</dbReference>
<evidence type="ECO:0000313" key="3">
    <source>
        <dbReference type="Proteomes" id="UP001144805"/>
    </source>
</evidence>
<dbReference type="Proteomes" id="UP001144805">
    <property type="component" value="Unassembled WGS sequence"/>
</dbReference>
<dbReference type="EMBL" id="JAPKNK010000002">
    <property type="protein sequence ID" value="MCX5568541.1"/>
    <property type="molecule type" value="Genomic_DNA"/>
</dbReference>
<sequence>MAKFVFGMNQSLDGYVDHMAFAPGPTLFRHFIEQAQGQVGSIYGRRLYEVMRYWDEAHPEWDAAERDFAAAWRAQPKWVVSRSLRSVGPNATLVAENVEATLHRLKIELDGEIQVGGPDLAHSLGQIGLIDAYRLYLHPVVVGGGKPLFAGPRPRLRLVANEAVGDGVIRLTYVPA</sequence>
<dbReference type="InterPro" id="IPR002734">
    <property type="entry name" value="RibDG_C"/>
</dbReference>
<gene>
    <name evidence="2" type="ORF">OSH07_04990</name>
</gene>
<dbReference type="AlphaFoldDB" id="A0A9X3DYU9"/>
<dbReference type="SUPFAM" id="SSF53597">
    <property type="entry name" value="Dihydrofolate reductase-like"/>
    <property type="match status" value="1"/>
</dbReference>
<feature type="domain" description="Bacterial bifunctional deaminase-reductase C-terminal" evidence="1">
    <location>
        <begin position="8"/>
        <end position="169"/>
    </location>
</feature>
<proteinExistence type="predicted"/>
<dbReference type="RefSeq" id="WP_266337518.1">
    <property type="nucleotide sequence ID" value="NZ_JAPKNK010000002.1"/>
</dbReference>
<keyword evidence="3" id="KW-1185">Reference proteome</keyword>
<dbReference type="InterPro" id="IPR024072">
    <property type="entry name" value="DHFR-like_dom_sf"/>
</dbReference>
<organism evidence="2 3">
    <name type="scientific">Kaistia nematophila</name>
    <dbReference type="NCBI Taxonomy" id="2994654"/>
    <lineage>
        <taxon>Bacteria</taxon>
        <taxon>Pseudomonadati</taxon>
        <taxon>Pseudomonadota</taxon>
        <taxon>Alphaproteobacteria</taxon>
        <taxon>Hyphomicrobiales</taxon>
        <taxon>Kaistiaceae</taxon>
        <taxon>Kaistia</taxon>
    </lineage>
</organism>
<evidence type="ECO:0000313" key="2">
    <source>
        <dbReference type="EMBL" id="MCX5568541.1"/>
    </source>
</evidence>
<name>A0A9X3DYU9_9HYPH</name>
<comment type="caution">
    <text evidence="2">The sequence shown here is derived from an EMBL/GenBank/DDBJ whole genome shotgun (WGS) entry which is preliminary data.</text>
</comment>
<dbReference type="Pfam" id="PF01872">
    <property type="entry name" value="RibD_C"/>
    <property type="match status" value="1"/>
</dbReference>
<dbReference type="Gene3D" id="3.40.430.10">
    <property type="entry name" value="Dihydrofolate Reductase, subunit A"/>
    <property type="match status" value="1"/>
</dbReference>
<evidence type="ECO:0000259" key="1">
    <source>
        <dbReference type="Pfam" id="PF01872"/>
    </source>
</evidence>
<reference evidence="2" key="1">
    <citation type="submission" date="2022-11" db="EMBL/GenBank/DDBJ databases">
        <title>Biodiversity and phylogenetic relationships of bacteria.</title>
        <authorList>
            <person name="Machado R.A.R."/>
            <person name="Bhat A."/>
            <person name="Loulou A."/>
            <person name="Kallel S."/>
        </authorList>
    </citation>
    <scope>NUCLEOTIDE SEQUENCE</scope>
    <source>
        <strain evidence="2">K-TC2</strain>
    </source>
</reference>
<accession>A0A9X3DYU9</accession>
<protein>
    <submittedName>
        <fullName evidence="2">Dihydrofolate reductase family protein</fullName>
    </submittedName>
</protein>
<dbReference type="GO" id="GO:0008703">
    <property type="term" value="F:5-amino-6-(5-phosphoribosylamino)uracil reductase activity"/>
    <property type="evidence" value="ECO:0007669"/>
    <property type="project" value="InterPro"/>
</dbReference>